<evidence type="ECO:0000313" key="2">
    <source>
        <dbReference type="EMBL" id="NYD55977.1"/>
    </source>
</evidence>
<dbReference type="RefSeq" id="WP_218876205.1">
    <property type="nucleotide sequence ID" value="NZ_CP059163.1"/>
</dbReference>
<dbReference type="InterPro" id="IPR036779">
    <property type="entry name" value="LysM_dom_sf"/>
</dbReference>
<keyword evidence="1" id="KW-0812">Transmembrane</keyword>
<protein>
    <recommendedName>
        <fullName evidence="4">LysM domain-containing protein</fullName>
    </recommendedName>
</protein>
<feature type="transmembrane region" description="Helical" evidence="1">
    <location>
        <begin position="12"/>
        <end position="35"/>
    </location>
</feature>
<comment type="caution">
    <text evidence="2">The sequence shown here is derived from an EMBL/GenBank/DDBJ whole genome shotgun (WGS) entry which is preliminary data.</text>
</comment>
<accession>A0A7Y9EXW1</accession>
<reference evidence="2 3" key="1">
    <citation type="submission" date="2020-07" db="EMBL/GenBank/DDBJ databases">
        <title>Sequencing the genomes of 1000 actinobacteria strains.</title>
        <authorList>
            <person name="Klenk H.-P."/>
        </authorList>
    </citation>
    <scope>NUCLEOTIDE SEQUENCE [LARGE SCALE GENOMIC DNA]</scope>
    <source>
        <strain evidence="2 3">DSM 18965</strain>
    </source>
</reference>
<keyword evidence="1" id="KW-1133">Transmembrane helix</keyword>
<evidence type="ECO:0000313" key="3">
    <source>
        <dbReference type="Proteomes" id="UP000516957"/>
    </source>
</evidence>
<keyword evidence="3" id="KW-1185">Reference proteome</keyword>
<gene>
    <name evidence="2" type="ORF">BKA08_000215</name>
</gene>
<dbReference type="Proteomes" id="UP000516957">
    <property type="component" value="Unassembled WGS sequence"/>
</dbReference>
<dbReference type="AlphaFoldDB" id="A0A7Y9EXW1"/>
<feature type="transmembrane region" description="Helical" evidence="1">
    <location>
        <begin position="47"/>
        <end position="71"/>
    </location>
</feature>
<evidence type="ECO:0008006" key="4">
    <source>
        <dbReference type="Google" id="ProtNLM"/>
    </source>
</evidence>
<dbReference type="Gene3D" id="3.10.350.10">
    <property type="entry name" value="LysM domain"/>
    <property type="match status" value="1"/>
</dbReference>
<sequence length="217" mass="22049">MIDLVRASRQRCLLVWAGATAAAALALAVLVPAAVAPSAGAAGFDDLLVRACTAALALCTAWAWLSATVVVREARAGRVDAAARRGVPQGLRRLVLRACGLALAGATVVSTAPTATATPDHLQQGTAANASLTDPLVGLPLPERAVGPATGPSGSVRVEPGDTLWGLCAERLVRDGHAPTDAAVAACWPRVHAANRDLLGDDPDLLHPGQALRLPPT</sequence>
<dbReference type="EMBL" id="JACCBE010000001">
    <property type="protein sequence ID" value="NYD55977.1"/>
    <property type="molecule type" value="Genomic_DNA"/>
</dbReference>
<evidence type="ECO:0000256" key="1">
    <source>
        <dbReference type="SAM" id="Phobius"/>
    </source>
</evidence>
<keyword evidence="1" id="KW-0472">Membrane</keyword>
<organism evidence="2 3">
    <name type="scientific">Nocardioides marinisabuli</name>
    <dbReference type="NCBI Taxonomy" id="419476"/>
    <lineage>
        <taxon>Bacteria</taxon>
        <taxon>Bacillati</taxon>
        <taxon>Actinomycetota</taxon>
        <taxon>Actinomycetes</taxon>
        <taxon>Propionibacteriales</taxon>
        <taxon>Nocardioidaceae</taxon>
        <taxon>Nocardioides</taxon>
    </lineage>
</organism>
<proteinExistence type="predicted"/>
<name>A0A7Y9EXW1_9ACTN</name>